<keyword evidence="1" id="KW-1133">Transmembrane helix</keyword>
<dbReference type="RefSeq" id="WP_051255141.1">
    <property type="nucleotide sequence ID" value="NZ_AULJ01000058.1"/>
</dbReference>
<keyword evidence="1" id="KW-0812">Transmembrane</keyword>
<accession>A0A0A5G075</accession>
<dbReference type="AlphaFoldDB" id="A0A0A5G075"/>
<dbReference type="EMBL" id="AVPF01000055">
    <property type="protein sequence ID" value="KGX84483.1"/>
    <property type="molecule type" value="Genomic_DNA"/>
</dbReference>
<dbReference type="eggNOG" id="ENOG50338I9">
    <property type="taxonomic scope" value="Bacteria"/>
</dbReference>
<feature type="transmembrane region" description="Helical" evidence="1">
    <location>
        <begin position="37"/>
        <end position="57"/>
    </location>
</feature>
<evidence type="ECO:0000313" key="2">
    <source>
        <dbReference type="EMBL" id="KGX84483.1"/>
    </source>
</evidence>
<reference evidence="2 3" key="1">
    <citation type="submission" date="2013-08" db="EMBL/GenBank/DDBJ databases">
        <authorList>
            <person name="Huang J."/>
            <person name="Wang G."/>
        </authorList>
    </citation>
    <scope>NUCLEOTIDE SEQUENCE [LARGE SCALE GENOMIC DNA]</scope>
    <source>
        <strain evidence="2 3">BH030004</strain>
    </source>
</reference>
<dbReference type="STRING" id="1385511.GCA_000425225_03812"/>
<gene>
    <name evidence="2" type="ORF">N783_14270</name>
</gene>
<protein>
    <submittedName>
        <fullName evidence="2">Uncharacterized protein</fullName>
    </submittedName>
</protein>
<dbReference type="Proteomes" id="UP000030403">
    <property type="component" value="Unassembled WGS sequence"/>
</dbReference>
<organism evidence="2 3">
    <name type="scientific">Pontibacillus marinus BH030004 = DSM 16465</name>
    <dbReference type="NCBI Taxonomy" id="1385511"/>
    <lineage>
        <taxon>Bacteria</taxon>
        <taxon>Bacillati</taxon>
        <taxon>Bacillota</taxon>
        <taxon>Bacilli</taxon>
        <taxon>Bacillales</taxon>
        <taxon>Bacillaceae</taxon>
        <taxon>Pontibacillus</taxon>
    </lineage>
</organism>
<comment type="caution">
    <text evidence="2">The sequence shown here is derived from an EMBL/GenBank/DDBJ whole genome shotgun (WGS) entry which is preliminary data.</text>
</comment>
<proteinExistence type="predicted"/>
<evidence type="ECO:0000256" key="1">
    <source>
        <dbReference type="SAM" id="Phobius"/>
    </source>
</evidence>
<sequence length="80" mass="9016">MKTMRQNALLRLLLSCFLLYMAWPSLQVQGGTLASYFWLAWLVFFLLVAGSNLATVMKIPTGTQLQSPSAAEEKRYSVSR</sequence>
<name>A0A0A5G075_9BACI</name>
<keyword evidence="1" id="KW-0472">Membrane</keyword>
<evidence type="ECO:0000313" key="3">
    <source>
        <dbReference type="Proteomes" id="UP000030403"/>
    </source>
</evidence>
<keyword evidence="3" id="KW-1185">Reference proteome</keyword>